<keyword evidence="7" id="KW-1185">Reference proteome</keyword>
<evidence type="ECO:0000256" key="1">
    <source>
        <dbReference type="ARBA" id="ARBA00004127"/>
    </source>
</evidence>
<feature type="domain" description="DUF1232" evidence="5">
    <location>
        <begin position="33"/>
        <end position="68"/>
    </location>
</feature>
<proteinExistence type="predicted"/>
<protein>
    <submittedName>
        <fullName evidence="6">DUF1232 domain-containing protein</fullName>
    </submittedName>
</protein>
<accession>A0ABU6JA65</accession>
<evidence type="ECO:0000256" key="2">
    <source>
        <dbReference type="ARBA" id="ARBA00022692"/>
    </source>
</evidence>
<evidence type="ECO:0000259" key="5">
    <source>
        <dbReference type="Pfam" id="PF06803"/>
    </source>
</evidence>
<reference evidence="6 7" key="1">
    <citation type="submission" date="2023-10" db="EMBL/GenBank/DDBJ databases">
        <title>Noviherbaspirillum sp. CPCC 100848 genome assembly.</title>
        <authorList>
            <person name="Li X.Y."/>
            <person name="Fang X.M."/>
        </authorList>
    </citation>
    <scope>NUCLEOTIDE SEQUENCE [LARGE SCALE GENOMIC DNA]</scope>
    <source>
        <strain evidence="6 7">CPCC 100848</strain>
    </source>
</reference>
<keyword evidence="3" id="KW-1133">Transmembrane helix</keyword>
<keyword evidence="4" id="KW-0472">Membrane</keyword>
<evidence type="ECO:0000256" key="4">
    <source>
        <dbReference type="ARBA" id="ARBA00023136"/>
    </source>
</evidence>
<evidence type="ECO:0000313" key="7">
    <source>
        <dbReference type="Proteomes" id="UP001352263"/>
    </source>
</evidence>
<organism evidence="6 7">
    <name type="scientific">Noviherbaspirillum album</name>
    <dbReference type="NCBI Taxonomy" id="3080276"/>
    <lineage>
        <taxon>Bacteria</taxon>
        <taxon>Pseudomonadati</taxon>
        <taxon>Pseudomonadota</taxon>
        <taxon>Betaproteobacteria</taxon>
        <taxon>Burkholderiales</taxon>
        <taxon>Oxalobacteraceae</taxon>
        <taxon>Noviherbaspirillum</taxon>
    </lineage>
</organism>
<dbReference type="RefSeq" id="WP_326507259.1">
    <property type="nucleotide sequence ID" value="NZ_JAWIIV010000012.1"/>
</dbReference>
<dbReference type="Proteomes" id="UP001352263">
    <property type="component" value="Unassembled WGS sequence"/>
</dbReference>
<keyword evidence="2" id="KW-0812">Transmembrane</keyword>
<gene>
    <name evidence="6" type="ORF">RY831_15365</name>
</gene>
<dbReference type="EMBL" id="JAWIIV010000012">
    <property type="protein sequence ID" value="MEC4720541.1"/>
    <property type="molecule type" value="Genomic_DNA"/>
</dbReference>
<dbReference type="Pfam" id="PF06803">
    <property type="entry name" value="DUF1232"/>
    <property type="match status" value="1"/>
</dbReference>
<evidence type="ECO:0000313" key="6">
    <source>
        <dbReference type="EMBL" id="MEC4720541.1"/>
    </source>
</evidence>
<comment type="subcellular location">
    <subcellularLocation>
        <location evidence="1">Endomembrane system</location>
        <topology evidence="1">Multi-pass membrane protein</topology>
    </subcellularLocation>
</comment>
<comment type="caution">
    <text evidence="6">The sequence shown here is derived from an EMBL/GenBank/DDBJ whole genome shotgun (WGS) entry which is preliminary data.</text>
</comment>
<evidence type="ECO:0000256" key="3">
    <source>
        <dbReference type="ARBA" id="ARBA00022989"/>
    </source>
</evidence>
<name>A0ABU6JA65_9BURK</name>
<dbReference type="InterPro" id="IPR010652">
    <property type="entry name" value="DUF1232"/>
</dbReference>
<sequence length="102" mass="11153">MFLRLGRLFRTVGREIVVLWYACRNPATPVVFKFAALLLGLYVLSPIDVLPDWLALLGLTDDVALLALGIPALLRLMPEHVLQQARSAADGVISRSRAGSRG</sequence>